<dbReference type="GO" id="GO:0005524">
    <property type="term" value="F:ATP binding"/>
    <property type="evidence" value="ECO:0007669"/>
    <property type="project" value="InterPro"/>
</dbReference>
<evidence type="ECO:0000313" key="12">
    <source>
        <dbReference type="Proteomes" id="UP000275078"/>
    </source>
</evidence>
<evidence type="ECO:0000256" key="8">
    <source>
        <dbReference type="ARBA" id="ARBA00047899"/>
    </source>
</evidence>
<dbReference type="PROSITE" id="PS50011">
    <property type="entry name" value="PROTEIN_KINASE_DOM"/>
    <property type="match status" value="1"/>
</dbReference>
<comment type="catalytic activity">
    <reaction evidence="8">
        <text>L-threonyl-[protein] + ATP = O-phospho-L-threonyl-[protein] + ADP + H(+)</text>
        <dbReference type="Rhea" id="RHEA:46608"/>
        <dbReference type="Rhea" id="RHEA-COMP:11060"/>
        <dbReference type="Rhea" id="RHEA-COMP:11605"/>
        <dbReference type="ChEBI" id="CHEBI:15378"/>
        <dbReference type="ChEBI" id="CHEBI:30013"/>
        <dbReference type="ChEBI" id="CHEBI:30616"/>
        <dbReference type="ChEBI" id="CHEBI:61977"/>
        <dbReference type="ChEBI" id="CHEBI:456216"/>
        <dbReference type="EC" id="2.7.11.1"/>
    </reaction>
</comment>
<sequence>MISEEEFNGMRAKLDALEAAARSKKAIISEAKTDLQYPIMFRQRTRHLFSKLEADDALSISHGTPRPLMQGEKEKLVQLLEAGDAAWTKRMDTNREWKRAMKEVNAFFQKQEDPATKFEVDYMAPVYWNRMRLFMKYAKELKKDGFEGRNVSSEPGSVVDWYNTFKQAKEHIEETANFLDCFRSLDEKVWRLLATHYVYVKKGWEPLEEHINRTGWYAEVLGSNDPETAILRATGKDGREFMTALDHFRWLMEFTKDPHGLLPSILWHKQELAKYGLGENKALVSNLESPKMDNFFDTGQAEVIERHSISLQLSQIRLDNEELSTSAPCLPRIGLHGIVTDVLQALQSTKAAKQLRSHQNPDRFLAQDLQKERDRISLDCEQAERWRPLLEAIKSDKPALQIWRIVFDSISPESQRLTSSIQSTPARCSTSTMRGTTERLEDIKPIYRQEVSEHAVMDDNDRMFIRMFDDPQDLDELTSEVYQALRSQKLINTAQHWKSFPKATNEAAMIRWLEDTISAIQQSALSATSGGNDGYHEKLEERNFLATPHTTLQSQNPGAASRKPDIYFRKTNSTGFHWNDSLVIGELKKSETCDASEAIHIQLSTYINEIYKSQDDRSFCHAFTICGSTFRQYLFDRGAMIRSRPFCVKGNPRKFIKRILWYLVMDDEKLGFDTTIQMDRFGKRYITTNKQEKFLLKKLISDRPGVFGRMTKCWLATKGNREYVIKDQWQFDLDKNEGQMLGRCTDTKYVAHLYHRENVARQDGRPSTLSSIRHEVSFDGRPNRTHWRIILSTCGVRIYELREARQILLAIRNGILGHEELYNRDILHRDISIGNILFNEEADQGFLIDLDHAADVNRLVHSNAPHRTGTKIFMAIEILRDEWESGGQHSYTHDLESFFWVLFWIAVAYTEPSTEKPEKENEYSRWNFDNPDVIASMKRSLIEEEVFMHRLERSVSTFYRPLIPCLQRIKEVLFPNGTVLYARNAHRTLYKQLVSEIDISIRELQ</sequence>
<dbReference type="InterPro" id="IPR011009">
    <property type="entry name" value="Kinase-like_dom_sf"/>
</dbReference>
<evidence type="ECO:0000256" key="6">
    <source>
        <dbReference type="ARBA" id="ARBA00030980"/>
    </source>
</evidence>
<evidence type="ECO:0000313" key="11">
    <source>
        <dbReference type="EMBL" id="RPA74186.1"/>
    </source>
</evidence>
<evidence type="ECO:0000256" key="5">
    <source>
        <dbReference type="ARBA" id="ARBA00019973"/>
    </source>
</evidence>
<dbReference type="GO" id="GO:0004674">
    <property type="term" value="F:protein serine/threonine kinase activity"/>
    <property type="evidence" value="ECO:0007669"/>
    <property type="project" value="UniProtKB-EC"/>
</dbReference>
<evidence type="ECO:0000259" key="10">
    <source>
        <dbReference type="PROSITE" id="PS50011"/>
    </source>
</evidence>
<feature type="domain" description="Protein kinase" evidence="10">
    <location>
        <begin position="670"/>
        <end position="963"/>
    </location>
</feature>
<dbReference type="InterPro" id="IPR008266">
    <property type="entry name" value="Tyr_kinase_AS"/>
</dbReference>
<dbReference type="InterPro" id="IPR040976">
    <property type="entry name" value="Pkinase_fungal"/>
</dbReference>
<reference evidence="11 12" key="1">
    <citation type="journal article" date="2018" name="Nat. Ecol. Evol.">
        <title>Pezizomycetes genomes reveal the molecular basis of ectomycorrhizal truffle lifestyle.</title>
        <authorList>
            <person name="Murat C."/>
            <person name="Payen T."/>
            <person name="Noel B."/>
            <person name="Kuo A."/>
            <person name="Morin E."/>
            <person name="Chen J."/>
            <person name="Kohler A."/>
            <person name="Krizsan K."/>
            <person name="Balestrini R."/>
            <person name="Da Silva C."/>
            <person name="Montanini B."/>
            <person name="Hainaut M."/>
            <person name="Levati E."/>
            <person name="Barry K.W."/>
            <person name="Belfiori B."/>
            <person name="Cichocki N."/>
            <person name="Clum A."/>
            <person name="Dockter R.B."/>
            <person name="Fauchery L."/>
            <person name="Guy J."/>
            <person name="Iotti M."/>
            <person name="Le Tacon F."/>
            <person name="Lindquist E.A."/>
            <person name="Lipzen A."/>
            <person name="Malagnac F."/>
            <person name="Mello A."/>
            <person name="Molinier V."/>
            <person name="Miyauchi S."/>
            <person name="Poulain J."/>
            <person name="Riccioni C."/>
            <person name="Rubini A."/>
            <person name="Sitrit Y."/>
            <person name="Splivallo R."/>
            <person name="Traeger S."/>
            <person name="Wang M."/>
            <person name="Zifcakova L."/>
            <person name="Wipf D."/>
            <person name="Zambonelli A."/>
            <person name="Paolocci F."/>
            <person name="Nowrousian M."/>
            <person name="Ottonello S."/>
            <person name="Baldrian P."/>
            <person name="Spatafora J.W."/>
            <person name="Henrissat B."/>
            <person name="Nagy L.G."/>
            <person name="Aury J.M."/>
            <person name="Wincker P."/>
            <person name="Grigoriev I.V."/>
            <person name="Bonfante P."/>
            <person name="Martin F.M."/>
        </authorList>
    </citation>
    <scope>NUCLEOTIDE SEQUENCE [LARGE SCALE GENOMIC DNA]</scope>
    <source>
        <strain evidence="11 12">RN42</strain>
    </source>
</reference>
<dbReference type="PANTHER" id="PTHR38248:SF2">
    <property type="entry name" value="FUNK1 11"/>
    <property type="match status" value="1"/>
</dbReference>
<keyword evidence="12" id="KW-1185">Reference proteome</keyword>
<accession>A0A3N4HMP7</accession>
<dbReference type="AlphaFoldDB" id="A0A3N4HMP7"/>
<dbReference type="InterPro" id="IPR000719">
    <property type="entry name" value="Prot_kinase_dom"/>
</dbReference>
<protein>
    <recommendedName>
        <fullName evidence="5">EKC/KEOPS complex subunit BUD32</fullName>
        <ecNumber evidence="3">2.7.11.1</ecNumber>
    </recommendedName>
    <alternativeName>
        <fullName evidence="6 7">Atypical Serine/threonine protein kinase BUD32</fullName>
    </alternativeName>
    <alternativeName>
        <fullName evidence="4">EKC/KEOPS complex subunit bud32</fullName>
    </alternativeName>
</protein>
<evidence type="ECO:0000256" key="4">
    <source>
        <dbReference type="ARBA" id="ARBA00013948"/>
    </source>
</evidence>
<comment type="catalytic activity">
    <reaction evidence="9">
        <text>L-seryl-[protein] + ATP = O-phospho-L-seryl-[protein] + ADP + H(+)</text>
        <dbReference type="Rhea" id="RHEA:17989"/>
        <dbReference type="Rhea" id="RHEA-COMP:9863"/>
        <dbReference type="Rhea" id="RHEA-COMP:11604"/>
        <dbReference type="ChEBI" id="CHEBI:15378"/>
        <dbReference type="ChEBI" id="CHEBI:29999"/>
        <dbReference type="ChEBI" id="CHEBI:30616"/>
        <dbReference type="ChEBI" id="CHEBI:83421"/>
        <dbReference type="ChEBI" id="CHEBI:456216"/>
        <dbReference type="EC" id="2.7.11.1"/>
    </reaction>
</comment>
<proteinExistence type="predicted"/>
<evidence type="ECO:0000256" key="7">
    <source>
        <dbReference type="ARBA" id="ARBA00033194"/>
    </source>
</evidence>
<evidence type="ECO:0000256" key="1">
    <source>
        <dbReference type="ARBA" id="ARBA00003747"/>
    </source>
</evidence>
<organism evidence="11 12">
    <name type="scientific">Ascobolus immersus RN42</name>
    <dbReference type="NCBI Taxonomy" id="1160509"/>
    <lineage>
        <taxon>Eukaryota</taxon>
        <taxon>Fungi</taxon>
        <taxon>Dikarya</taxon>
        <taxon>Ascomycota</taxon>
        <taxon>Pezizomycotina</taxon>
        <taxon>Pezizomycetes</taxon>
        <taxon>Pezizales</taxon>
        <taxon>Ascobolaceae</taxon>
        <taxon>Ascobolus</taxon>
    </lineage>
</organism>
<name>A0A3N4HMP7_ASCIM</name>
<dbReference type="SUPFAM" id="SSF56112">
    <property type="entry name" value="Protein kinase-like (PK-like)"/>
    <property type="match status" value="1"/>
</dbReference>
<dbReference type="PROSITE" id="PS00109">
    <property type="entry name" value="PROTEIN_KINASE_TYR"/>
    <property type="match status" value="1"/>
</dbReference>
<dbReference type="EC" id="2.7.11.1" evidence="3"/>
<dbReference type="STRING" id="1160509.A0A3N4HMP7"/>
<dbReference type="Proteomes" id="UP000275078">
    <property type="component" value="Unassembled WGS sequence"/>
</dbReference>
<dbReference type="Pfam" id="PF17667">
    <property type="entry name" value="Pkinase_fungal"/>
    <property type="match status" value="1"/>
</dbReference>
<comment type="function">
    <text evidence="1">Component of the EKC/KEOPS complex that is required for the formation of a threonylcarbamoyl group on adenosine at position 37 (t(6)A37) in tRNAs that read codons beginning with adenine. The complex is probably involved in the transfer of the threonylcarbamoyl moiety of threonylcarbamoyl-AMP (TC-AMP) to the N6 group of A37. BUD32 has ATPase activity in the context of the EKC/KEOPS complex and likely plays a supporting role to the catalytic subunit KAE1. The EKC/KEOPS complex also promotes both telomere uncapping and telomere elongation. The complex is required for efficient recruitment of transcriptional coactivators.</text>
</comment>
<dbReference type="PANTHER" id="PTHR38248">
    <property type="entry name" value="FUNK1 6"/>
    <property type="match status" value="1"/>
</dbReference>
<comment type="subunit">
    <text evidence="2">Component of the EKC/KEOPS complex composed of at least BUD32, CGI121, GON7, KAE1 and PCC1; the whole complex dimerizes.</text>
</comment>
<evidence type="ECO:0000256" key="2">
    <source>
        <dbReference type="ARBA" id="ARBA00011534"/>
    </source>
</evidence>
<dbReference type="OrthoDB" id="5584477at2759"/>
<evidence type="ECO:0000256" key="3">
    <source>
        <dbReference type="ARBA" id="ARBA00012513"/>
    </source>
</evidence>
<dbReference type="EMBL" id="ML119797">
    <property type="protein sequence ID" value="RPA74186.1"/>
    <property type="molecule type" value="Genomic_DNA"/>
</dbReference>
<gene>
    <name evidence="11" type="ORF">BJ508DRAFT_313086</name>
</gene>
<dbReference type="Gene3D" id="1.10.510.10">
    <property type="entry name" value="Transferase(Phosphotransferase) domain 1"/>
    <property type="match status" value="1"/>
</dbReference>
<evidence type="ECO:0000256" key="9">
    <source>
        <dbReference type="ARBA" id="ARBA00048679"/>
    </source>
</evidence>